<keyword evidence="5" id="KW-0067">ATP-binding</keyword>
<keyword evidence="2" id="KW-0547">Nucleotide-binding</keyword>
<protein>
    <recommendedName>
        <fullName evidence="1">RNA helicase</fullName>
        <ecNumber evidence="1">3.6.4.13</ecNumber>
    </recommendedName>
</protein>
<dbReference type="SMART" id="SM00490">
    <property type="entry name" value="HELICc"/>
    <property type="match status" value="1"/>
</dbReference>
<dbReference type="PROSITE" id="PS51192">
    <property type="entry name" value="HELICASE_ATP_BIND_1"/>
    <property type="match status" value="1"/>
</dbReference>
<comment type="catalytic activity">
    <reaction evidence="8">
        <text>ATP + H2O = ADP + phosphate + H(+)</text>
        <dbReference type="Rhea" id="RHEA:13065"/>
        <dbReference type="ChEBI" id="CHEBI:15377"/>
        <dbReference type="ChEBI" id="CHEBI:15378"/>
        <dbReference type="ChEBI" id="CHEBI:30616"/>
        <dbReference type="ChEBI" id="CHEBI:43474"/>
        <dbReference type="ChEBI" id="CHEBI:456216"/>
        <dbReference type="EC" id="3.6.4.13"/>
    </reaction>
</comment>
<dbReference type="OMA" id="NASEQCV"/>
<dbReference type="InterPro" id="IPR027417">
    <property type="entry name" value="P-loop_NTPase"/>
</dbReference>
<feature type="compositionally biased region" description="Basic and acidic residues" evidence="9">
    <location>
        <begin position="152"/>
        <end position="168"/>
    </location>
</feature>
<dbReference type="PROSITE" id="PS51194">
    <property type="entry name" value="HELICASE_CTER"/>
    <property type="match status" value="1"/>
</dbReference>
<gene>
    <name evidence="13" type="ORF">TGVEG_259220</name>
</gene>
<evidence type="ECO:0000256" key="5">
    <source>
        <dbReference type="ARBA" id="ARBA00022840"/>
    </source>
</evidence>
<feature type="transmembrane region" description="Helical" evidence="10">
    <location>
        <begin position="12"/>
        <end position="34"/>
    </location>
</feature>
<evidence type="ECO:0000256" key="4">
    <source>
        <dbReference type="ARBA" id="ARBA00022806"/>
    </source>
</evidence>
<feature type="domain" description="Helicase C-terminal" evidence="12">
    <location>
        <begin position="667"/>
        <end position="742"/>
    </location>
</feature>
<keyword evidence="10" id="KW-0812">Transmembrane</keyword>
<dbReference type="InterPro" id="IPR001650">
    <property type="entry name" value="Helicase_C-like"/>
</dbReference>
<feature type="region of interest" description="Disordered" evidence="9">
    <location>
        <begin position="843"/>
        <end position="950"/>
    </location>
</feature>
<dbReference type="InterPro" id="IPR014001">
    <property type="entry name" value="Helicase_ATP-bd"/>
</dbReference>
<organism evidence="13 14">
    <name type="scientific">Toxoplasma gondii (strain ATCC 50861 / VEG)</name>
    <dbReference type="NCBI Taxonomy" id="432359"/>
    <lineage>
        <taxon>Eukaryota</taxon>
        <taxon>Sar</taxon>
        <taxon>Alveolata</taxon>
        <taxon>Apicomplexa</taxon>
        <taxon>Conoidasida</taxon>
        <taxon>Coccidia</taxon>
        <taxon>Eucoccidiorida</taxon>
        <taxon>Eimeriorina</taxon>
        <taxon>Sarcocystidae</taxon>
        <taxon>Toxoplasma</taxon>
    </lineage>
</organism>
<evidence type="ECO:0000313" key="14">
    <source>
        <dbReference type="Proteomes" id="UP000002226"/>
    </source>
</evidence>
<evidence type="ECO:0000256" key="1">
    <source>
        <dbReference type="ARBA" id="ARBA00012552"/>
    </source>
</evidence>
<dbReference type="PANTHER" id="PTHR47959:SF21">
    <property type="entry name" value="DEAD-BOX HELICASE 56"/>
    <property type="match status" value="1"/>
</dbReference>
<dbReference type="Proteomes" id="UP000002226">
    <property type="component" value="Unassembled WGS sequence"/>
</dbReference>
<dbReference type="Pfam" id="PF00271">
    <property type="entry name" value="Helicase_C"/>
    <property type="match status" value="1"/>
</dbReference>
<sequence length="950" mass="104169">MSISRQGTSKKLLYSSLLFFFRCLTSSVLFLTLSSPSYQVFPPFLSSFLSSHLVVLPLFAPEMARQPAASTEELSPSSAVEKERRRKSGTKSVSQAVRAMSESVETQSSQAKGESLHAAASGDSGKRKKARREGEGPAAVKAKKRRGTGEAGEAKQERGSGEEQRENDESSTATDSEEAVQANSSGATKAQETRESPAAGTEESSDLTGAYAVSPADASPMSAVSASSSSVVKVIRKKGEGGILDTSQTFEEFGSLYLDRRLARVAVQHMQLQHPTHVQAQVIPLALQGKDLLAQARTGSGKTLAYALPLLQRLLERREEERATQPRPEGLEALVLVPSKELCLQIHEVFVSLLKYCRDLISVNHTAFASSSSLVPFLPPSVLIGTPAGVVSYMGKLDGSASVKSLLQRNLKVLVADEADLLLSFGFENEMNRLLACLPATAERHYQALLLSATLNEEVAKLQQMLLHKAVMVEIDDTLQQASSQLSEFYLSLPKAGDKWVVLYAFLKLNLVPRKCLIFTSGVSSAYGVRIFLERFGIGCGVLSPTLSIESRQSLIQAFNKGLLEILITTDGAWDEEAEENEDEEETDTADEDDIEDEGDEGEVDDEDDENGDAHMSSEEEEDSDEEEAGAEAAAEALKKDASEDDKVPKKKKTPKRMPDDEFGSHRGLDLQSVACVLSFDMPRSIRGYIHRIGRAGRGGAPGISVCLVSQAAAREVLLLHKLVQLRRENNDAGSTALKPLSLRLQDVECFRYRVEDVCRGVTKRVIAALVAKELQQEVLRSRKMRDFFKRNPRDEEVLRAACKQLKDRALAGRGHLQHLPSYLLAQTPPAQKTAVQLAVEAQTARGPKATQEKLGVKRRTLVDPLKSFRAGSSDMRRGRPGRGPRAQRGRRPISRESQLAREPNHAETAPEHLPALSGRKLWKLKHNKNLSKNQPKGNFLRVKKGKKRH</sequence>
<dbReference type="OrthoDB" id="1191041at2759"/>
<keyword evidence="10" id="KW-0472">Membrane</keyword>
<dbReference type="eggNOG" id="KOG0346">
    <property type="taxonomic scope" value="Eukaryota"/>
</dbReference>
<dbReference type="STRING" id="432359.A0A125YUQ5"/>
<feature type="domain" description="Helicase ATP-binding" evidence="11">
    <location>
        <begin position="283"/>
        <end position="473"/>
    </location>
</feature>
<feature type="region of interest" description="Disordered" evidence="9">
    <location>
        <begin position="573"/>
        <end position="665"/>
    </location>
</feature>
<dbReference type="InterPro" id="IPR011545">
    <property type="entry name" value="DEAD/DEAH_box_helicase_dom"/>
</dbReference>
<accession>A0A125YUQ5</accession>
<dbReference type="GO" id="GO:0005829">
    <property type="term" value="C:cytosol"/>
    <property type="evidence" value="ECO:0007669"/>
    <property type="project" value="TreeGrafter"/>
</dbReference>
<evidence type="ECO:0000256" key="7">
    <source>
        <dbReference type="ARBA" id="ARBA00038041"/>
    </source>
</evidence>
<evidence type="ECO:0000259" key="11">
    <source>
        <dbReference type="PROSITE" id="PS51192"/>
    </source>
</evidence>
<comment type="caution">
    <text evidence="13">The sequence shown here is derived from an EMBL/GenBank/DDBJ whole genome shotgun (WGS) entry which is preliminary data.</text>
</comment>
<dbReference type="SMART" id="SM00487">
    <property type="entry name" value="DEXDc"/>
    <property type="match status" value="1"/>
</dbReference>
<dbReference type="GO" id="GO:0003724">
    <property type="term" value="F:RNA helicase activity"/>
    <property type="evidence" value="ECO:0007669"/>
    <property type="project" value="UniProtKB-EC"/>
</dbReference>
<evidence type="ECO:0000256" key="2">
    <source>
        <dbReference type="ARBA" id="ARBA00022741"/>
    </source>
</evidence>
<keyword evidence="3" id="KW-0378">Hydrolase</keyword>
<evidence type="ECO:0000259" key="12">
    <source>
        <dbReference type="PROSITE" id="PS51194"/>
    </source>
</evidence>
<evidence type="ECO:0000313" key="13">
    <source>
        <dbReference type="EMBL" id="ESS32152.1"/>
    </source>
</evidence>
<feature type="compositionally biased region" description="Polar residues" evidence="9">
    <location>
        <begin position="68"/>
        <end position="78"/>
    </location>
</feature>
<dbReference type="VEuPathDB" id="ToxoDB:TGVEG_259220"/>
<feature type="compositionally biased region" description="Polar residues" evidence="9">
    <location>
        <begin position="181"/>
        <end position="190"/>
    </location>
</feature>
<comment type="similarity">
    <text evidence="7">Belongs to the DEAD box helicase family. DDX56/DBP9 subfamily.</text>
</comment>
<keyword evidence="4 13" id="KW-0347">Helicase</keyword>
<evidence type="ECO:0000256" key="6">
    <source>
        <dbReference type="ARBA" id="ARBA00022884"/>
    </source>
</evidence>
<dbReference type="InterPro" id="IPR050079">
    <property type="entry name" value="DEAD_box_RNA_helicase"/>
</dbReference>
<feature type="compositionally biased region" description="Polar residues" evidence="9">
    <location>
        <begin position="103"/>
        <end position="112"/>
    </location>
</feature>
<feature type="compositionally biased region" description="Basic residues" evidence="9">
    <location>
        <begin position="921"/>
        <end position="930"/>
    </location>
</feature>
<dbReference type="EMBL" id="AAYL02000142">
    <property type="protein sequence ID" value="ESS32152.1"/>
    <property type="molecule type" value="Genomic_DNA"/>
</dbReference>
<dbReference type="SUPFAM" id="SSF52540">
    <property type="entry name" value="P-loop containing nucleoside triphosphate hydrolases"/>
    <property type="match status" value="2"/>
</dbReference>
<feature type="compositionally biased region" description="Basic and acidic residues" evidence="9">
    <location>
        <begin position="899"/>
        <end position="911"/>
    </location>
</feature>
<name>A0A125YUQ5_TOXGV</name>
<feature type="region of interest" description="Disordered" evidence="9">
    <location>
        <begin position="68"/>
        <end position="207"/>
    </location>
</feature>
<evidence type="ECO:0000256" key="3">
    <source>
        <dbReference type="ARBA" id="ARBA00022801"/>
    </source>
</evidence>
<dbReference type="PANTHER" id="PTHR47959">
    <property type="entry name" value="ATP-DEPENDENT RNA HELICASE RHLE-RELATED"/>
    <property type="match status" value="1"/>
</dbReference>
<dbReference type="GO" id="GO:0005524">
    <property type="term" value="F:ATP binding"/>
    <property type="evidence" value="ECO:0007669"/>
    <property type="project" value="UniProtKB-KW"/>
</dbReference>
<keyword evidence="14" id="KW-1185">Reference proteome</keyword>
<feature type="compositionally biased region" description="Basic residues" evidence="9">
    <location>
        <begin position="879"/>
        <end position="893"/>
    </location>
</feature>
<proteinExistence type="inferred from homology"/>
<keyword evidence="6" id="KW-0694">RNA-binding</keyword>
<feature type="compositionally biased region" description="Acidic residues" evidence="9">
    <location>
        <begin position="619"/>
        <end position="630"/>
    </location>
</feature>
<dbReference type="Gene3D" id="3.40.50.300">
    <property type="entry name" value="P-loop containing nucleotide triphosphate hydrolases"/>
    <property type="match status" value="2"/>
</dbReference>
<evidence type="ECO:0000256" key="8">
    <source>
        <dbReference type="ARBA" id="ARBA00047984"/>
    </source>
</evidence>
<dbReference type="AlphaFoldDB" id="A0A125YUQ5"/>
<reference evidence="13" key="1">
    <citation type="submission" date="2007-03" db="EMBL/GenBank/DDBJ databases">
        <authorList>
            <person name="Paulsen I."/>
        </authorList>
    </citation>
    <scope>NUCLEOTIDE SEQUENCE</scope>
    <source>
        <strain evidence="13">VEG</strain>
    </source>
</reference>
<dbReference type="PaxDb" id="5811-TGME49_059220"/>
<dbReference type="Pfam" id="PF00270">
    <property type="entry name" value="DEAD"/>
    <property type="match status" value="1"/>
</dbReference>
<feature type="compositionally biased region" description="Basic and acidic residues" evidence="9">
    <location>
        <begin position="637"/>
        <end position="648"/>
    </location>
</feature>
<dbReference type="EC" id="3.6.4.13" evidence="1"/>
<dbReference type="GO" id="GO:0016787">
    <property type="term" value="F:hydrolase activity"/>
    <property type="evidence" value="ECO:0007669"/>
    <property type="project" value="UniProtKB-KW"/>
</dbReference>
<keyword evidence="10" id="KW-1133">Transmembrane helix</keyword>
<feature type="compositionally biased region" description="Acidic residues" evidence="9">
    <location>
        <begin position="573"/>
        <end position="611"/>
    </location>
</feature>
<evidence type="ECO:0000256" key="9">
    <source>
        <dbReference type="SAM" id="MobiDB-lite"/>
    </source>
</evidence>
<evidence type="ECO:0000256" key="10">
    <source>
        <dbReference type="SAM" id="Phobius"/>
    </source>
</evidence>
<dbReference type="GO" id="GO:0003723">
    <property type="term" value="F:RNA binding"/>
    <property type="evidence" value="ECO:0007669"/>
    <property type="project" value="UniProtKB-KW"/>
</dbReference>